<evidence type="ECO:0000259" key="1">
    <source>
        <dbReference type="Pfam" id="PF03572"/>
    </source>
</evidence>
<dbReference type="SUPFAM" id="SSF52096">
    <property type="entry name" value="ClpP/crotonase"/>
    <property type="match status" value="1"/>
</dbReference>
<organism evidence="2 3">
    <name type="scientific">Croceitalea rosinachiae</name>
    <dbReference type="NCBI Taxonomy" id="3075596"/>
    <lineage>
        <taxon>Bacteria</taxon>
        <taxon>Pseudomonadati</taxon>
        <taxon>Bacteroidota</taxon>
        <taxon>Flavobacteriia</taxon>
        <taxon>Flavobacteriales</taxon>
        <taxon>Flavobacteriaceae</taxon>
        <taxon>Croceitalea</taxon>
    </lineage>
</organism>
<dbReference type="RefSeq" id="WP_311349279.1">
    <property type="nucleotide sequence ID" value="NZ_JAVRHR010000001.1"/>
</dbReference>
<evidence type="ECO:0000313" key="2">
    <source>
        <dbReference type="EMBL" id="MDT0605712.1"/>
    </source>
</evidence>
<dbReference type="PANTHER" id="PTHR32060:SF30">
    <property type="entry name" value="CARBOXY-TERMINAL PROCESSING PROTEASE CTPA"/>
    <property type="match status" value="1"/>
</dbReference>
<keyword evidence="3" id="KW-1185">Reference proteome</keyword>
<sequence>MISKRAPLMFFILLNLTRINFLTAQLEIDEVAPIIERNLLLEDLEILKTNLEIAQPQLYQYTSKKEMDVFFEEFKNGVTDNMNSLEFFRLIAPLSNKIRNGHTILVPSSKWEDFVVNKAGLLPLDLYFYENEMYVLHNLSSQNDIKEGALLKSINGQPTMEIFNYLVHRWFKDGYNQTRPREIVQEEFRLLYAHFFKLVKSYSVKVINPDGAELTIDIKAIQEPEFKRRLKQRYDKEFVPWWRRNAEPNSFELKNGTAYLKVGLFSSGFKSDKGQRFNKFIKNTFETIEQKNIQNLILDLRGNQGGDVKPQLELLRHLVKTPFHLYKDVFAITRSLPNPELYEFDILSRAEFKNDFLNEKVANRYPMKKRPGFSNEPQHPSENLFEGNLYVLIDGWSFSATGEVAGLIKEHRKDAVFVGEETGGNPVTNISGIQTFMTLPNSKNRILICLVNYTTHVSYENDGYGIKPDHEIRNSVFDILNENDMVLKKVSQLISESENK</sequence>
<proteinExistence type="predicted"/>
<evidence type="ECO:0000313" key="3">
    <source>
        <dbReference type="Proteomes" id="UP001255246"/>
    </source>
</evidence>
<dbReference type="InterPro" id="IPR029045">
    <property type="entry name" value="ClpP/crotonase-like_dom_sf"/>
</dbReference>
<reference evidence="2 3" key="1">
    <citation type="submission" date="2023-09" db="EMBL/GenBank/DDBJ databases">
        <authorList>
            <person name="Rey-Velasco X."/>
        </authorList>
    </citation>
    <scope>NUCLEOTIDE SEQUENCE [LARGE SCALE GENOMIC DNA]</scope>
    <source>
        <strain evidence="2 3">F388</strain>
    </source>
</reference>
<dbReference type="InterPro" id="IPR005151">
    <property type="entry name" value="Tail-specific_protease"/>
</dbReference>
<dbReference type="Gene3D" id="3.90.226.10">
    <property type="entry name" value="2-enoyl-CoA Hydratase, Chain A, domain 1"/>
    <property type="match status" value="1"/>
</dbReference>
<dbReference type="Pfam" id="PF03572">
    <property type="entry name" value="Peptidase_S41"/>
    <property type="match status" value="1"/>
</dbReference>
<dbReference type="PANTHER" id="PTHR32060">
    <property type="entry name" value="TAIL-SPECIFIC PROTEASE"/>
    <property type="match status" value="1"/>
</dbReference>
<accession>A0ABU3A6A3</accession>
<name>A0ABU3A6A3_9FLAO</name>
<comment type="caution">
    <text evidence="2">The sequence shown here is derived from an EMBL/GenBank/DDBJ whole genome shotgun (WGS) entry which is preliminary data.</text>
</comment>
<feature type="domain" description="Tail specific protease" evidence="1">
    <location>
        <begin position="258"/>
        <end position="471"/>
    </location>
</feature>
<dbReference type="Proteomes" id="UP001255246">
    <property type="component" value="Unassembled WGS sequence"/>
</dbReference>
<dbReference type="EMBL" id="JAVRHR010000001">
    <property type="protein sequence ID" value="MDT0605712.1"/>
    <property type="molecule type" value="Genomic_DNA"/>
</dbReference>
<gene>
    <name evidence="2" type="ORF">RM706_01650</name>
</gene>
<protein>
    <submittedName>
        <fullName evidence="2">S41 family peptidase</fullName>
    </submittedName>
</protein>